<accession>A0A6M3ZWK6</accession>
<dbReference type="EMBL" id="CP008956">
    <property type="protein sequence ID" value="QJQ02967.1"/>
    <property type="molecule type" value="Genomic_DNA"/>
</dbReference>
<protein>
    <recommendedName>
        <fullName evidence="3">Acyl-CoA dehydrogenase/oxidase C-terminal domain-containing protein</fullName>
    </recommendedName>
</protein>
<dbReference type="PANTHER" id="PTHR48083">
    <property type="entry name" value="MEDIUM-CHAIN SPECIFIC ACYL-COA DEHYDROGENASE, MITOCHONDRIAL-RELATED"/>
    <property type="match status" value="1"/>
</dbReference>
<dbReference type="SUPFAM" id="SSF47203">
    <property type="entry name" value="Acyl-CoA dehydrogenase C-terminal domain-like"/>
    <property type="match status" value="1"/>
</dbReference>
<dbReference type="GO" id="GO:0033539">
    <property type="term" value="P:fatty acid beta-oxidation using acyl-CoA dehydrogenase"/>
    <property type="evidence" value="ECO:0007669"/>
    <property type="project" value="TreeGrafter"/>
</dbReference>
<name>A0A6M3ZWK6_9BURK</name>
<evidence type="ECO:0000256" key="1">
    <source>
        <dbReference type="ARBA" id="ARBA00022630"/>
    </source>
</evidence>
<evidence type="ECO:0000256" key="2">
    <source>
        <dbReference type="ARBA" id="ARBA00023002"/>
    </source>
</evidence>
<evidence type="ECO:0000313" key="4">
    <source>
        <dbReference type="EMBL" id="QJQ02967.1"/>
    </source>
</evidence>
<dbReference type="Pfam" id="PF00441">
    <property type="entry name" value="Acyl-CoA_dh_1"/>
    <property type="match status" value="1"/>
</dbReference>
<evidence type="ECO:0000259" key="3">
    <source>
        <dbReference type="Pfam" id="PF00441"/>
    </source>
</evidence>
<dbReference type="AlphaFoldDB" id="A0A6M3ZWK6"/>
<proteinExistence type="predicted"/>
<dbReference type="Proteomes" id="UP000501648">
    <property type="component" value="Chromosome"/>
</dbReference>
<keyword evidence="2" id="KW-0560">Oxidoreductase</keyword>
<dbReference type="GO" id="GO:0005737">
    <property type="term" value="C:cytoplasm"/>
    <property type="evidence" value="ECO:0007669"/>
    <property type="project" value="TreeGrafter"/>
</dbReference>
<sequence length="376" mass="39984">MELDAQDVAALLAEVETFSLQRVMAASERPEIILTDQLLGALSDEAAGLGLIPGTDGPSGLALWENCDQQEGMAFNIGLLTQVAYANAGIAFAWHRAALARAVTGALQHQVRLGSVLGMTMLSTGHYGLAQSALGRLLAQQATPEDEGVLADWLDHDSHRCVLFAAESWETLVWPIWQAGRIGWQVLARDQLIVQACAAQHGLDELRGYLVGLTSRKDVASGLLAAPATALYERFLKLDMMGLLAIAVGAGQRSATYARQYAGIRRQGGKFIAQHPAVQQMLGEIEMALGQAKAMLQQLARPVDELSLGAVAGVRGLVQASLCQAANQSVQVHGGIGYMRDAGPEKIVRTQNMLRLQAGGLREVPLLLAALQGGQA</sequence>
<dbReference type="GO" id="GO:0003995">
    <property type="term" value="F:acyl-CoA dehydrogenase activity"/>
    <property type="evidence" value="ECO:0007669"/>
    <property type="project" value="TreeGrafter"/>
</dbReference>
<evidence type="ECO:0000313" key="5">
    <source>
        <dbReference type="Proteomes" id="UP000501648"/>
    </source>
</evidence>
<dbReference type="RefSeq" id="WP_017452557.1">
    <property type="nucleotide sequence ID" value="NZ_CP008956.1"/>
</dbReference>
<organism evidence="4 5">
    <name type="scientific">Herbaspirillum rubrisubalbicans Os34</name>
    <dbReference type="NCBI Taxonomy" id="1235827"/>
    <lineage>
        <taxon>Bacteria</taxon>
        <taxon>Pseudomonadati</taxon>
        <taxon>Pseudomonadota</taxon>
        <taxon>Betaproteobacteria</taxon>
        <taxon>Burkholderiales</taxon>
        <taxon>Oxalobacteraceae</taxon>
        <taxon>Herbaspirillum</taxon>
    </lineage>
</organism>
<dbReference type="InterPro" id="IPR050741">
    <property type="entry name" value="Acyl-CoA_dehydrogenase"/>
</dbReference>
<dbReference type="InterPro" id="IPR009075">
    <property type="entry name" value="AcylCo_DH/oxidase_C"/>
</dbReference>
<dbReference type="InterPro" id="IPR036250">
    <property type="entry name" value="AcylCo_DH-like_C"/>
</dbReference>
<dbReference type="Gene3D" id="1.20.140.10">
    <property type="entry name" value="Butyryl-CoA Dehydrogenase, subunit A, domain 3"/>
    <property type="match status" value="1"/>
</dbReference>
<reference evidence="4 5" key="1">
    <citation type="journal article" date="2012" name="J. Bacteriol.">
        <title>Genome sequence of the pathogenic Herbaspirillum seropedicae strain Os34, isolated from rice roots.</title>
        <authorList>
            <person name="Ye W."/>
            <person name="Ye S."/>
            <person name="Liu J."/>
            <person name="Chang S."/>
            <person name="Chen M."/>
            <person name="Zhu B."/>
            <person name="Guo L."/>
            <person name="An Q."/>
        </authorList>
    </citation>
    <scope>NUCLEOTIDE SEQUENCE [LARGE SCALE GENOMIC DNA]</scope>
    <source>
        <strain evidence="4 5">Os34</strain>
    </source>
</reference>
<gene>
    <name evidence="4" type="ORF">C798_22890</name>
</gene>
<dbReference type="PANTHER" id="PTHR48083:SF31">
    <property type="entry name" value="ACYL-COA DEHYDROGENASE FADE10-RELATED"/>
    <property type="match status" value="1"/>
</dbReference>
<feature type="domain" description="Acyl-CoA dehydrogenase/oxidase C-terminal" evidence="3">
    <location>
        <begin position="241"/>
        <end position="359"/>
    </location>
</feature>
<keyword evidence="1" id="KW-0285">Flavoprotein</keyword>